<evidence type="ECO:0000313" key="2">
    <source>
        <dbReference type="EMBL" id="CAD9125633.1"/>
    </source>
</evidence>
<protein>
    <submittedName>
        <fullName evidence="2">Uncharacterized protein</fullName>
    </submittedName>
</protein>
<dbReference type="EMBL" id="HBGF01029667">
    <property type="protein sequence ID" value="CAD9125633.1"/>
    <property type="molecule type" value="Transcribed_RNA"/>
</dbReference>
<reference evidence="2" key="1">
    <citation type="submission" date="2021-01" db="EMBL/GenBank/DDBJ databases">
        <authorList>
            <person name="Corre E."/>
            <person name="Pelletier E."/>
            <person name="Niang G."/>
            <person name="Scheremetjew M."/>
            <person name="Finn R."/>
            <person name="Kale V."/>
            <person name="Holt S."/>
            <person name="Cochrane G."/>
            <person name="Meng A."/>
            <person name="Brown T."/>
            <person name="Cohen L."/>
        </authorList>
    </citation>
    <scope>NUCLEOTIDE SEQUENCE</scope>
    <source>
        <strain evidence="2">CCAP 1951/1</strain>
    </source>
</reference>
<feature type="region of interest" description="Disordered" evidence="1">
    <location>
        <begin position="60"/>
        <end position="100"/>
    </location>
</feature>
<dbReference type="AlphaFoldDB" id="A0A7S1MCC2"/>
<feature type="compositionally biased region" description="Basic residues" evidence="1">
    <location>
        <begin position="68"/>
        <end position="79"/>
    </location>
</feature>
<name>A0A7S1MCC2_NEODS</name>
<proteinExistence type="predicted"/>
<organism evidence="2">
    <name type="scientific">Neobodo designis</name>
    <name type="common">Flagellated protozoan</name>
    <name type="synonym">Bodo designis</name>
    <dbReference type="NCBI Taxonomy" id="312471"/>
    <lineage>
        <taxon>Eukaryota</taxon>
        <taxon>Discoba</taxon>
        <taxon>Euglenozoa</taxon>
        <taxon>Kinetoplastea</taxon>
        <taxon>Metakinetoplastina</taxon>
        <taxon>Neobodonida</taxon>
        <taxon>Neobodo</taxon>
    </lineage>
</organism>
<accession>A0A7S1MCC2</accession>
<sequence>MGYGYAEGAVRKLMDGWVTVKPRVASSMSKDAAWRLLRESYVAVAPKTLAKLVPGEAASPVAHAAKTAPKKTAPKKAAPKKAAVARKAPTVASAAKRKAK</sequence>
<gene>
    <name evidence="2" type="ORF">NDES1114_LOCUS19700</name>
</gene>
<evidence type="ECO:0000256" key="1">
    <source>
        <dbReference type="SAM" id="MobiDB-lite"/>
    </source>
</evidence>
<feature type="compositionally biased region" description="Low complexity" evidence="1">
    <location>
        <begin position="80"/>
        <end position="94"/>
    </location>
</feature>